<dbReference type="EMBL" id="SSTG01000112">
    <property type="protein sequence ID" value="THG46248.1"/>
    <property type="molecule type" value="Genomic_DNA"/>
</dbReference>
<dbReference type="Proteomes" id="UP000305401">
    <property type="component" value="Unassembled WGS sequence"/>
</dbReference>
<proteinExistence type="predicted"/>
<accession>A0AC61S421</accession>
<keyword evidence="2" id="KW-1185">Reference proteome</keyword>
<organism evidence="1 2">
    <name type="scientific">Muribaculum caecicola</name>
    <dbReference type="NCBI Taxonomy" id="3038144"/>
    <lineage>
        <taxon>Bacteria</taxon>
        <taxon>Pseudomonadati</taxon>
        <taxon>Bacteroidota</taxon>
        <taxon>Bacteroidia</taxon>
        <taxon>Bacteroidales</taxon>
        <taxon>Muribaculaceae</taxon>
        <taxon>Muribaculum</taxon>
    </lineage>
</organism>
<name>A0AC61S421_9BACT</name>
<protein>
    <submittedName>
        <fullName evidence="1">Molecular chaperone DnaJ</fullName>
    </submittedName>
</protein>
<evidence type="ECO:0000313" key="2">
    <source>
        <dbReference type="Proteomes" id="UP000305401"/>
    </source>
</evidence>
<gene>
    <name evidence="1" type="primary">dnaJ</name>
    <name evidence="1" type="ORF">E5990_08375</name>
</gene>
<reference evidence="1" key="1">
    <citation type="submission" date="2019-04" db="EMBL/GenBank/DDBJ databases">
        <title>Microbes associate with the intestines of laboratory mice.</title>
        <authorList>
            <person name="Navarre W."/>
            <person name="Wong E."/>
            <person name="Huang K.C."/>
            <person name="Tropini C."/>
            <person name="Ng K."/>
            <person name="Yu B."/>
        </authorList>
    </citation>
    <scope>NUCLEOTIDE SEQUENCE</scope>
    <source>
        <strain evidence="1">NM86_A22</strain>
    </source>
</reference>
<comment type="caution">
    <text evidence="1">The sequence shown here is derived from an EMBL/GenBank/DDBJ whole genome shotgun (WGS) entry which is preliminary data.</text>
</comment>
<sequence>MDNKRDYYEVLGVAKTATKDELKKAYRKLALKYHPDKNPGDKVAEEKFKEAAEAYDVLSDDNKRAKYDQWGPSMGPSGFGGAGGGGFHARGMSMEDIFSHFGDIFGGGSYGGFGGFGSAAGGRRRRQQKGTDLRIKVKLTLKEISEGVSKKLKLPRYVQCQHCNGTGAKDGTAFNTCPTCHGSGVISQVQQTILGPMESTATCPTCHGEGKTISEKCTFCNGEGIVRQEEVVEFTIPAGVQDGMTLSIKGKGNAARHGGINGDLLIVIEEIPDPELIRDGNDIIYNLMLDIPTATLGGSVDIPTITGKARVKIPAGTQPGKVLRLRGKGLPNTEGYGNGDELVNIMVYIPEQLNETERKAIEQLRDQPNVKADESIKKRIFSRLRHIFE</sequence>
<evidence type="ECO:0000313" key="1">
    <source>
        <dbReference type="EMBL" id="THG46248.1"/>
    </source>
</evidence>